<evidence type="ECO:0000256" key="1">
    <source>
        <dbReference type="SAM" id="MobiDB-lite"/>
    </source>
</evidence>
<comment type="caution">
    <text evidence="3">The sequence shown here is derived from an EMBL/GenBank/DDBJ whole genome shotgun (WGS) entry which is preliminary data.</text>
</comment>
<dbReference type="PANTHER" id="PTHR43609">
    <property type="entry name" value="ACETYL-COA HYDROLASE"/>
    <property type="match status" value="1"/>
</dbReference>
<feature type="compositionally biased region" description="Low complexity" evidence="1">
    <location>
        <begin position="257"/>
        <end position="283"/>
    </location>
</feature>
<feature type="domain" description="Acetyl-CoA hydrolase/transferase N-terminal" evidence="2">
    <location>
        <begin position="10"/>
        <end position="203"/>
    </location>
</feature>
<dbReference type="Pfam" id="PF02550">
    <property type="entry name" value="AcetylCoA_hydro"/>
    <property type="match status" value="1"/>
</dbReference>
<keyword evidence="4" id="KW-1185">Reference proteome</keyword>
<dbReference type="PANTHER" id="PTHR43609:SF1">
    <property type="entry name" value="ACETYL-COA HYDROLASE"/>
    <property type="match status" value="1"/>
</dbReference>
<proteinExistence type="predicted"/>
<dbReference type="Gene3D" id="3.40.1080.10">
    <property type="entry name" value="Glutaconate Coenzyme A-transferase"/>
    <property type="match status" value="1"/>
</dbReference>
<gene>
    <name evidence="3" type="ORF">GCM10025862_27660</name>
</gene>
<dbReference type="InterPro" id="IPR003702">
    <property type="entry name" value="ActCoA_hydro_N"/>
</dbReference>
<feature type="compositionally biased region" description="Low complexity" evidence="1">
    <location>
        <begin position="241"/>
        <end position="250"/>
    </location>
</feature>
<dbReference type="EMBL" id="BSUJ01000001">
    <property type="protein sequence ID" value="GMA20745.1"/>
    <property type="molecule type" value="Genomic_DNA"/>
</dbReference>
<feature type="region of interest" description="Disordered" evidence="1">
    <location>
        <begin position="189"/>
        <end position="302"/>
    </location>
</feature>
<dbReference type="InterPro" id="IPR046433">
    <property type="entry name" value="ActCoA_hydro"/>
</dbReference>
<sequence length="302" mass="32182">MSSRIHHAGLAQKVMSGADAAAMIHHGDNVGFSGFTGAGYPKDVPRALAGRIKAAHDRGEEFRIGVWTGASTAPELDGALAEVDGISTRVPYQSDPVTRAKINSGDIDYVDIHLSHLNQYVEHGFMGRLDFAVVEVTAITPGGRLVPSASVGCNRTYLDKADKIILEVNAWQPAEIEGVHDIWRNETIPNRHPVPILHPGDRIGTPTSKSTRARSSPSSRPTPPTATRRSSRSTTRRGPSRRTSSTSSSTRSRRAGCPRSCSRCSPASATSPTPSSTGCTPRRGPARVSGPTPRCSRTACST</sequence>
<reference evidence="4" key="1">
    <citation type="journal article" date="2019" name="Int. J. Syst. Evol. Microbiol.">
        <title>The Global Catalogue of Microorganisms (GCM) 10K type strain sequencing project: providing services to taxonomists for standard genome sequencing and annotation.</title>
        <authorList>
            <consortium name="The Broad Institute Genomics Platform"/>
            <consortium name="The Broad Institute Genome Sequencing Center for Infectious Disease"/>
            <person name="Wu L."/>
            <person name="Ma J."/>
        </authorList>
    </citation>
    <scope>NUCLEOTIDE SEQUENCE [LARGE SCALE GENOMIC DNA]</scope>
    <source>
        <strain evidence="4">NBRC 105830</strain>
    </source>
</reference>
<evidence type="ECO:0000313" key="3">
    <source>
        <dbReference type="EMBL" id="GMA20745.1"/>
    </source>
</evidence>
<name>A0ABQ6HT62_9MICO</name>
<evidence type="ECO:0000259" key="2">
    <source>
        <dbReference type="Pfam" id="PF02550"/>
    </source>
</evidence>
<organism evidence="3 4">
    <name type="scientific">Arsenicicoccus piscis</name>
    <dbReference type="NCBI Taxonomy" id="673954"/>
    <lineage>
        <taxon>Bacteria</taxon>
        <taxon>Bacillati</taxon>
        <taxon>Actinomycetota</taxon>
        <taxon>Actinomycetes</taxon>
        <taxon>Micrococcales</taxon>
        <taxon>Intrasporangiaceae</taxon>
        <taxon>Arsenicicoccus</taxon>
    </lineage>
</organism>
<dbReference type="Proteomes" id="UP001157109">
    <property type="component" value="Unassembled WGS sequence"/>
</dbReference>
<dbReference type="RefSeq" id="WP_348520350.1">
    <property type="nucleotide sequence ID" value="NZ_BSUJ01000001.1"/>
</dbReference>
<accession>A0ABQ6HT62</accession>
<feature type="compositionally biased region" description="Low complexity" evidence="1">
    <location>
        <begin position="205"/>
        <end position="228"/>
    </location>
</feature>
<dbReference type="InterPro" id="IPR037171">
    <property type="entry name" value="NagB/RpiA_transferase-like"/>
</dbReference>
<evidence type="ECO:0000313" key="4">
    <source>
        <dbReference type="Proteomes" id="UP001157109"/>
    </source>
</evidence>
<dbReference type="SUPFAM" id="SSF100950">
    <property type="entry name" value="NagB/RpiA/CoA transferase-like"/>
    <property type="match status" value="1"/>
</dbReference>
<feature type="compositionally biased region" description="Basic residues" evidence="1">
    <location>
        <begin position="229"/>
        <end position="240"/>
    </location>
</feature>
<protein>
    <recommendedName>
        <fullName evidence="2">Acetyl-CoA hydrolase/transferase N-terminal domain-containing protein</fullName>
    </recommendedName>
</protein>